<protein>
    <submittedName>
        <fullName evidence="5">Helix-turn-helix domain-containing protein</fullName>
    </submittedName>
</protein>
<dbReference type="Pfam" id="PF14525">
    <property type="entry name" value="AraC_binding_2"/>
    <property type="match status" value="1"/>
</dbReference>
<dbReference type="PANTHER" id="PTHR43280:SF28">
    <property type="entry name" value="HTH-TYPE TRANSCRIPTIONAL ACTIVATOR RHAS"/>
    <property type="match status" value="1"/>
</dbReference>
<dbReference type="InterPro" id="IPR009057">
    <property type="entry name" value="Homeodomain-like_sf"/>
</dbReference>
<keyword evidence="2" id="KW-0238">DNA-binding</keyword>
<dbReference type="RefSeq" id="WP_251776769.1">
    <property type="nucleotide sequence ID" value="NZ_JAMKFE010000002.1"/>
</dbReference>
<evidence type="ECO:0000256" key="3">
    <source>
        <dbReference type="ARBA" id="ARBA00023163"/>
    </source>
</evidence>
<comment type="caution">
    <text evidence="5">The sequence shown here is derived from an EMBL/GenBank/DDBJ whole genome shotgun (WGS) entry which is preliminary data.</text>
</comment>
<dbReference type="InterPro" id="IPR018060">
    <property type="entry name" value="HTH_AraC"/>
</dbReference>
<feature type="domain" description="HTH araC/xylS-type" evidence="4">
    <location>
        <begin position="213"/>
        <end position="314"/>
    </location>
</feature>
<dbReference type="PROSITE" id="PS01124">
    <property type="entry name" value="HTH_ARAC_FAMILY_2"/>
    <property type="match status" value="1"/>
</dbReference>
<dbReference type="EMBL" id="JAMKFE010000002">
    <property type="protein sequence ID" value="MCM5678630.1"/>
    <property type="molecule type" value="Genomic_DNA"/>
</dbReference>
<dbReference type="PRINTS" id="PR00032">
    <property type="entry name" value="HTHARAC"/>
</dbReference>
<accession>A0ABT0YIV6</accession>
<evidence type="ECO:0000259" key="4">
    <source>
        <dbReference type="PROSITE" id="PS01124"/>
    </source>
</evidence>
<dbReference type="SUPFAM" id="SSF46689">
    <property type="entry name" value="Homeodomain-like"/>
    <property type="match status" value="1"/>
</dbReference>
<reference evidence="5" key="1">
    <citation type="submission" date="2022-05" db="EMBL/GenBank/DDBJ databases">
        <title>Schlegelella sp. nov., isolated from mangrove soil.</title>
        <authorList>
            <person name="Liu Y."/>
            <person name="Ge X."/>
            <person name="Liu W."/>
        </authorList>
    </citation>
    <scope>NUCLEOTIDE SEQUENCE</scope>
    <source>
        <strain evidence="5">S2-27</strain>
    </source>
</reference>
<name>A0ABT0YIV6_9BURK</name>
<sequence length="316" mass="35782">MAATHSISTDDVPAGERLHWWGERIWGLIGRLHSDAYGDTHFSGSIDHGDIGYLTVCRLQVSRHRVVRTPSLIRSSDRAFLKVVAQLRGHACFEQHGRKAWLAPGDWSVYDTTEAYTVSNPEAVEQLVLLLPKDQLMDRRVLGPGAMVRRFSGSMGVSRLAYEMMNSAFREMEQLPERSGDGVADSVSRLLQLAMLEHIGHPTEVTQREALRDRIKHYVQAHLRDPDLSIDRIARALNCSKRHLHAVFEQEENTLADYIQMLRLQACRRDLLAQDRARQSITDIAMSWGYNSPAHFSRVFRKAYGVTPSELRAGLG</sequence>
<dbReference type="SMART" id="SM00342">
    <property type="entry name" value="HTH_ARAC"/>
    <property type="match status" value="1"/>
</dbReference>
<dbReference type="Proteomes" id="UP001165541">
    <property type="component" value="Unassembled WGS sequence"/>
</dbReference>
<evidence type="ECO:0000313" key="5">
    <source>
        <dbReference type="EMBL" id="MCM5678630.1"/>
    </source>
</evidence>
<evidence type="ECO:0000313" key="6">
    <source>
        <dbReference type="Proteomes" id="UP001165541"/>
    </source>
</evidence>
<dbReference type="InterPro" id="IPR020449">
    <property type="entry name" value="Tscrpt_reg_AraC-type_HTH"/>
</dbReference>
<gene>
    <name evidence="5" type="ORF">M8A51_03680</name>
</gene>
<evidence type="ECO:0000256" key="2">
    <source>
        <dbReference type="ARBA" id="ARBA00023125"/>
    </source>
</evidence>
<keyword evidence="3" id="KW-0804">Transcription</keyword>
<dbReference type="InterPro" id="IPR035418">
    <property type="entry name" value="AraC-bd_2"/>
</dbReference>
<proteinExistence type="predicted"/>
<keyword evidence="1" id="KW-0805">Transcription regulation</keyword>
<evidence type="ECO:0000256" key="1">
    <source>
        <dbReference type="ARBA" id="ARBA00023015"/>
    </source>
</evidence>
<organism evidence="5 6">
    <name type="scientific">Caldimonas mangrovi</name>
    <dbReference type="NCBI Taxonomy" id="2944811"/>
    <lineage>
        <taxon>Bacteria</taxon>
        <taxon>Pseudomonadati</taxon>
        <taxon>Pseudomonadota</taxon>
        <taxon>Betaproteobacteria</taxon>
        <taxon>Burkholderiales</taxon>
        <taxon>Sphaerotilaceae</taxon>
        <taxon>Caldimonas</taxon>
    </lineage>
</organism>
<dbReference type="Gene3D" id="1.10.10.60">
    <property type="entry name" value="Homeodomain-like"/>
    <property type="match status" value="1"/>
</dbReference>
<dbReference type="Pfam" id="PF12833">
    <property type="entry name" value="HTH_18"/>
    <property type="match status" value="1"/>
</dbReference>
<keyword evidence="6" id="KW-1185">Reference proteome</keyword>
<dbReference type="PANTHER" id="PTHR43280">
    <property type="entry name" value="ARAC-FAMILY TRANSCRIPTIONAL REGULATOR"/>
    <property type="match status" value="1"/>
</dbReference>